<sequence>MSATPSFLASPRLQRFPYPFPQDTYRYSTNVEPAFRHVETQAGGWGERMLEIDADYHAELAERRAILERDPSRMALLEHMRPAAWDALETVLATLAEEYPDQMEFTRSGRACHWVNRLLDEDRHFVIGEDSSLPGGPLGYLSTQMQEDVALLDQREDALWLDAGAITFAADWSVGFDVGMRFLEVHGPVPRVHEEQIITRAQQFLMRLQPGQDYRRTNWTLTVDRRLDTSTETYPEWGPGRASVADDPALPERLHLRVEVQHLVRLPRSGAIMFVIRTHLASLAEIAAVPAWRERLGRVLAELPQDMADYKGISRYRDAASAWLLNC</sequence>
<dbReference type="Pfam" id="PF11927">
    <property type="entry name" value="HODM_asu-like"/>
    <property type="match status" value="1"/>
</dbReference>
<organism evidence="1 2">
    <name type="scientific">Arthrobacter ginkgonis</name>
    <dbReference type="NCBI Taxonomy" id="1630594"/>
    <lineage>
        <taxon>Bacteria</taxon>
        <taxon>Bacillati</taxon>
        <taxon>Actinomycetota</taxon>
        <taxon>Actinomycetes</taxon>
        <taxon>Micrococcales</taxon>
        <taxon>Micrococcaceae</taxon>
        <taxon>Arthrobacter</taxon>
    </lineage>
</organism>
<comment type="caution">
    <text evidence="1">The sequence shown here is derived from an EMBL/GenBank/DDBJ whole genome shotgun (WGS) entry which is preliminary data.</text>
</comment>
<dbReference type="InterPro" id="IPR021848">
    <property type="entry name" value="HODM_asu-like"/>
</dbReference>
<protein>
    <submittedName>
        <fullName evidence="1">DUF3445 domain-containing protein</fullName>
    </submittedName>
</protein>
<name>A0ABP7C1D6_9MICC</name>
<accession>A0ABP7C1D6</accession>
<evidence type="ECO:0000313" key="1">
    <source>
        <dbReference type="EMBL" id="GAA3676516.1"/>
    </source>
</evidence>
<reference evidence="2" key="1">
    <citation type="journal article" date="2019" name="Int. J. Syst. Evol. Microbiol.">
        <title>The Global Catalogue of Microorganisms (GCM) 10K type strain sequencing project: providing services to taxonomists for standard genome sequencing and annotation.</title>
        <authorList>
            <consortium name="The Broad Institute Genomics Platform"/>
            <consortium name="The Broad Institute Genome Sequencing Center for Infectious Disease"/>
            <person name="Wu L."/>
            <person name="Ma J."/>
        </authorList>
    </citation>
    <scope>NUCLEOTIDE SEQUENCE [LARGE SCALE GENOMIC DNA]</scope>
    <source>
        <strain evidence="2">JCM 30742</strain>
    </source>
</reference>
<keyword evidence="2" id="KW-1185">Reference proteome</keyword>
<gene>
    <name evidence="1" type="ORF">GCM10023081_13530</name>
</gene>
<dbReference type="EMBL" id="BAABEO010000009">
    <property type="protein sequence ID" value="GAA3676516.1"/>
    <property type="molecule type" value="Genomic_DNA"/>
</dbReference>
<evidence type="ECO:0000313" key="2">
    <source>
        <dbReference type="Proteomes" id="UP001500752"/>
    </source>
</evidence>
<proteinExistence type="predicted"/>
<dbReference type="Proteomes" id="UP001500752">
    <property type="component" value="Unassembled WGS sequence"/>
</dbReference>
<dbReference type="RefSeq" id="WP_345149490.1">
    <property type="nucleotide sequence ID" value="NZ_BAABEO010000009.1"/>
</dbReference>